<dbReference type="SUPFAM" id="SSF48452">
    <property type="entry name" value="TPR-like"/>
    <property type="match status" value="2"/>
</dbReference>
<dbReference type="GO" id="GO:0043531">
    <property type="term" value="F:ADP binding"/>
    <property type="evidence" value="ECO:0007669"/>
    <property type="project" value="InterPro"/>
</dbReference>
<dbReference type="STRING" id="41047.A0A397GEQ5"/>
<dbReference type="InterPro" id="IPR053137">
    <property type="entry name" value="NLR-like"/>
</dbReference>
<keyword evidence="5" id="KW-1185">Reference proteome</keyword>
<evidence type="ECO:0008006" key="6">
    <source>
        <dbReference type="Google" id="ProtNLM"/>
    </source>
</evidence>
<dbReference type="Gene3D" id="3.40.50.1580">
    <property type="entry name" value="Nucleoside phosphorylase domain"/>
    <property type="match status" value="1"/>
</dbReference>
<dbReference type="Gene3D" id="1.25.40.10">
    <property type="entry name" value="Tetratricopeptide repeat domain"/>
    <property type="match status" value="2"/>
</dbReference>
<dbReference type="Pfam" id="PF00931">
    <property type="entry name" value="NB-ARC"/>
    <property type="match status" value="1"/>
</dbReference>
<dbReference type="SUPFAM" id="SSF53167">
    <property type="entry name" value="Purine and uridine phosphorylases"/>
    <property type="match status" value="1"/>
</dbReference>
<proteinExistence type="predicted"/>
<dbReference type="InterPro" id="IPR019734">
    <property type="entry name" value="TPR_rpt"/>
</dbReference>
<dbReference type="Pfam" id="PF13424">
    <property type="entry name" value="TPR_12"/>
    <property type="match status" value="2"/>
</dbReference>
<dbReference type="RefSeq" id="XP_026612366.1">
    <property type="nucleotide sequence ID" value="XM_026756341.1"/>
</dbReference>
<dbReference type="InterPro" id="IPR027417">
    <property type="entry name" value="P-loop_NTPase"/>
</dbReference>
<dbReference type="Proteomes" id="UP000215305">
    <property type="component" value="Unassembled WGS sequence"/>
</dbReference>
<keyword evidence="1" id="KW-0802">TPR repeat</keyword>
<dbReference type="SMART" id="SM00028">
    <property type="entry name" value="TPR"/>
    <property type="match status" value="5"/>
</dbReference>
<evidence type="ECO:0000259" key="3">
    <source>
        <dbReference type="Pfam" id="PF01048"/>
    </source>
</evidence>
<gene>
    <name evidence="4" type="ORF">CDV56_102722</name>
</gene>
<evidence type="ECO:0000313" key="4">
    <source>
        <dbReference type="EMBL" id="RHZ49492.1"/>
    </source>
</evidence>
<organism evidence="4 5">
    <name type="scientific">Aspergillus thermomutatus</name>
    <name type="common">Neosartorya pseudofischeri</name>
    <dbReference type="NCBI Taxonomy" id="41047"/>
    <lineage>
        <taxon>Eukaryota</taxon>
        <taxon>Fungi</taxon>
        <taxon>Dikarya</taxon>
        <taxon>Ascomycota</taxon>
        <taxon>Pezizomycotina</taxon>
        <taxon>Eurotiomycetes</taxon>
        <taxon>Eurotiomycetidae</taxon>
        <taxon>Eurotiales</taxon>
        <taxon>Aspergillaceae</taxon>
        <taxon>Aspergillus</taxon>
        <taxon>Aspergillus subgen. Fumigati</taxon>
    </lineage>
</organism>
<protein>
    <recommendedName>
        <fullName evidence="6">Nucleoside phosphorylase domain-containing protein</fullName>
    </recommendedName>
</protein>
<dbReference type="GeneID" id="38124696"/>
<dbReference type="EMBL" id="NKHU02000177">
    <property type="protein sequence ID" value="RHZ49492.1"/>
    <property type="molecule type" value="Genomic_DNA"/>
</dbReference>
<sequence length="1081" mass="122048">MLSTFRSIRFGLLVGIGGGVPTPKVDIRLGDVVVSTPTGEFGGVVQYDFGKAVSGGLFQRTGSLNKPPQILLTAVSRLQSDQMMLEVNRIPQILLQMVERYPNMQSNFACRGQDEDRLFESVPRAPRRRHGPVVHYGLIASGNQVIKDGRTRDKLAQELGILCFEMEAAGLMDNFPCLVVRGICDYADSHKNKQWQGHAAATAAAYTKELLSVIHPHHVLGTQTVVSGINSDPSYSLDFEQNEPLFLVPGRRNDGFVVRQKICDEFESLLDAEKNGSNVRIALFGMGGCGKTELALHFAYAWRGKCRVFWANCTSKQEFMADYSDIAVRVGLASATTAQHHAGTLLKEWLDSTKSGNWRMILDASDNWEEMFAYLEAFLPIHRGTIVFTSRDRRILDILETKLIHPSFAINVNGMDRDEALDMFRSLATECSDKAAIIELLDFLQYLPLAIKHAAGYISFTRTNVNHYLEGLKGNSALTWQLFECGPMPINLDTRLQLPIARTWDMSFAKIREQNTIAADLLGTLSFLNCESIPKDLLLVCGVNIFGLKQMSDFEMAMGVLMAFSLVSHRIDRTREIYQVHSIVSLAANTWFANNDPEKISHIYGIALSLVSEAFMQHSTESFLIQTEDLRHLKTLLPQADAVLKDRSTLALPSDSSFEAKKMRLTYESAKTRLLSGQHVDVEQLMLSCHDYYEEHRYSFPSERTQTMIALGLINKELGSYDRAMQWYKKAINAFSDLPEQSAVTKSVILVNQGNIFREQGDFQAAERAYGEAFSICEKGEPLYKEAKLHIISCQGSMLSAQGEMSQALRKFQDALQGWRTYGEHDQRANFVLADMAAIHAQRGEREAVRKYDEAIDGTIKNLGKEHPRTLLMKADRGRAYALVGEREKALVELENVYKQQLKVLGPAHVKTMSTKHNMGVVLSQLARFDEAQKAFDEVLEFYEKAASDPQLPLGYYYTLKSRADVLREQGDHASALEDYKRSYGARCLCDETSPFLFSIELAKADLFIELGMLEKAERTLADLDRVRKRMDKDLYLIKSFEETVKYLNTARAESKGFAMRINNLWMDFMQRAKRHRRDEE</sequence>
<evidence type="ECO:0000256" key="1">
    <source>
        <dbReference type="PROSITE-ProRule" id="PRU00339"/>
    </source>
</evidence>
<dbReference type="PANTHER" id="PTHR46082:SF11">
    <property type="entry name" value="AAA+ ATPASE DOMAIN-CONTAINING PROTEIN-RELATED"/>
    <property type="match status" value="1"/>
</dbReference>
<dbReference type="InterPro" id="IPR002182">
    <property type="entry name" value="NB-ARC"/>
</dbReference>
<accession>A0A397GEQ5</accession>
<feature type="repeat" description="TPR" evidence="1">
    <location>
        <begin position="705"/>
        <end position="738"/>
    </location>
</feature>
<dbReference type="OrthoDB" id="341259at2759"/>
<comment type="caution">
    <text evidence="4">The sequence shown here is derived from an EMBL/GenBank/DDBJ whole genome shotgun (WGS) entry which is preliminary data.</text>
</comment>
<dbReference type="VEuPathDB" id="FungiDB:CDV56_102722"/>
<dbReference type="GO" id="GO:0009116">
    <property type="term" value="P:nucleoside metabolic process"/>
    <property type="evidence" value="ECO:0007669"/>
    <property type="project" value="InterPro"/>
</dbReference>
<feature type="domain" description="NB-ARC" evidence="2">
    <location>
        <begin position="274"/>
        <end position="430"/>
    </location>
</feature>
<reference evidence="4" key="1">
    <citation type="submission" date="2018-08" db="EMBL/GenBank/DDBJ databases">
        <title>Draft genome sequence of azole-resistant Aspergillus thermomutatus (Neosartorya pseudofischeri) strain HMR AF 39, isolated from a human nasal aspirate.</title>
        <authorList>
            <person name="Parent-Michaud M."/>
            <person name="Dufresne P.J."/>
            <person name="Fournier E."/>
            <person name="Martineau C."/>
            <person name="Moreira S."/>
            <person name="Perkins V."/>
            <person name="De Repentigny L."/>
            <person name="Dufresne S.F."/>
        </authorList>
    </citation>
    <scope>NUCLEOTIDE SEQUENCE [LARGE SCALE GENOMIC DNA]</scope>
    <source>
        <strain evidence="4">HMR AF 39</strain>
    </source>
</reference>
<evidence type="ECO:0000313" key="5">
    <source>
        <dbReference type="Proteomes" id="UP000215305"/>
    </source>
</evidence>
<dbReference type="PANTHER" id="PTHR46082">
    <property type="entry name" value="ATP/GTP-BINDING PROTEIN-RELATED"/>
    <property type="match status" value="1"/>
</dbReference>
<dbReference type="InterPro" id="IPR011990">
    <property type="entry name" value="TPR-like_helical_dom_sf"/>
</dbReference>
<dbReference type="AlphaFoldDB" id="A0A397GEQ5"/>
<dbReference type="Pfam" id="PF01048">
    <property type="entry name" value="PNP_UDP_1"/>
    <property type="match status" value="1"/>
</dbReference>
<feature type="domain" description="Nucleoside phosphorylase" evidence="3">
    <location>
        <begin position="14"/>
        <end position="211"/>
    </location>
</feature>
<dbReference type="PROSITE" id="PS50005">
    <property type="entry name" value="TPR"/>
    <property type="match status" value="1"/>
</dbReference>
<dbReference type="SUPFAM" id="SSF52540">
    <property type="entry name" value="P-loop containing nucleoside triphosphate hydrolases"/>
    <property type="match status" value="1"/>
</dbReference>
<dbReference type="Gene3D" id="3.40.50.300">
    <property type="entry name" value="P-loop containing nucleotide triphosphate hydrolases"/>
    <property type="match status" value="1"/>
</dbReference>
<dbReference type="GO" id="GO:0003824">
    <property type="term" value="F:catalytic activity"/>
    <property type="evidence" value="ECO:0007669"/>
    <property type="project" value="InterPro"/>
</dbReference>
<name>A0A397GEQ5_ASPTH</name>
<evidence type="ECO:0000259" key="2">
    <source>
        <dbReference type="Pfam" id="PF00931"/>
    </source>
</evidence>
<dbReference type="InterPro" id="IPR035994">
    <property type="entry name" value="Nucleoside_phosphorylase_sf"/>
</dbReference>
<dbReference type="InterPro" id="IPR000845">
    <property type="entry name" value="Nucleoside_phosphorylase_d"/>
</dbReference>